<dbReference type="InterPro" id="IPR052092">
    <property type="entry name" value="SF3A2"/>
</dbReference>
<evidence type="ECO:0000256" key="8">
    <source>
        <dbReference type="ARBA" id="ARBA00023242"/>
    </source>
</evidence>
<evidence type="ECO:0000313" key="12">
    <source>
        <dbReference type="Proteomes" id="UP000019375"/>
    </source>
</evidence>
<dbReference type="PANTHER" id="PTHR23205:SF0">
    <property type="entry name" value="SPLICING FACTOR 3A SUBUNIT 2"/>
    <property type="match status" value="1"/>
</dbReference>
<comment type="similarity">
    <text evidence="1">Belongs to the SF3A2 family.</text>
</comment>
<reference evidence="12" key="1">
    <citation type="journal article" date="2013" name="Genome Announc.">
        <title>Genome sequence of the food spoilage yeast Zygosaccharomyces bailii CLIB 213(T).</title>
        <authorList>
            <person name="Galeote V."/>
            <person name="Bigey F."/>
            <person name="Devillers H."/>
            <person name="Neuveglise C."/>
            <person name="Dequin S."/>
        </authorList>
    </citation>
    <scope>NUCLEOTIDE SEQUENCE [LARGE SCALE GENOMIC DNA]</scope>
    <source>
        <strain evidence="12">CLIB 213 / ATCC 58445 / CBS 680 / CCRC 21525 / NBRC 1098 / NCYC 1416 / NRRL Y-2227</strain>
    </source>
</reference>
<dbReference type="GO" id="GO:0005686">
    <property type="term" value="C:U2 snRNP"/>
    <property type="evidence" value="ECO:0007669"/>
    <property type="project" value="TreeGrafter"/>
</dbReference>
<dbReference type="Pfam" id="PF12874">
    <property type="entry name" value="zf-met"/>
    <property type="match status" value="1"/>
</dbReference>
<dbReference type="InterPro" id="IPR013087">
    <property type="entry name" value="Znf_C2H2_type"/>
</dbReference>
<dbReference type="InterPro" id="IPR036236">
    <property type="entry name" value="Znf_C2H2_sf"/>
</dbReference>
<dbReference type="GO" id="GO:0071013">
    <property type="term" value="C:catalytic step 2 spliceosome"/>
    <property type="evidence" value="ECO:0007669"/>
    <property type="project" value="TreeGrafter"/>
</dbReference>
<feature type="domain" description="U1-type" evidence="10">
    <location>
        <begin position="66"/>
        <end position="100"/>
    </location>
</feature>
<keyword evidence="6" id="KW-0862">Zinc</keyword>
<evidence type="ECO:0000256" key="3">
    <source>
        <dbReference type="ARBA" id="ARBA00022723"/>
    </source>
</evidence>
<evidence type="ECO:0000256" key="6">
    <source>
        <dbReference type="ARBA" id="ARBA00022833"/>
    </source>
</evidence>
<evidence type="ECO:0000256" key="9">
    <source>
        <dbReference type="SAM" id="MobiDB-lite"/>
    </source>
</evidence>
<name>A0A8J2T5D9_ZYGB2</name>
<keyword evidence="8" id="KW-0539">Nucleus</keyword>
<proteinExistence type="inferred from homology"/>
<keyword evidence="3" id="KW-0479">Metal-binding</keyword>
<dbReference type="GO" id="GO:0071004">
    <property type="term" value="C:U2-type prespliceosome"/>
    <property type="evidence" value="ECO:0007669"/>
    <property type="project" value="TreeGrafter"/>
</dbReference>
<keyword evidence="4" id="KW-0747">Spliceosome</keyword>
<sequence length="256" mass="29049">MDYQNRAGSKKGGGGIVSDSQANLARRKQVDELLRHGQEVPYTFQEDRGQNQNEVNRDPYIYKNNSGKLVCKLCSTMHMSWVSVERHLAGKKHGLNVLRRGNATDRTGNVQQPREEHDQQFQAAIEERRNSLKCNGIAPACKIANVKDTKTGNLGITIQADYSQQSQSSFEEDQKKLVPFARIVSGLELPEVEKKDKKFVVIAYEPFVNAAVEIPPDKNIIMGNTYETKDALDEFNRKCTFWDSDSGMFYVQFFFS</sequence>
<keyword evidence="12" id="KW-1185">Reference proteome</keyword>
<dbReference type="Gene3D" id="2.60.40.2690">
    <property type="match status" value="1"/>
</dbReference>
<accession>A0A8J2T5D9</accession>
<dbReference type="InterPro" id="IPR003604">
    <property type="entry name" value="Matrin/U1-like-C_Znf_C2H2"/>
</dbReference>
<dbReference type="AlphaFoldDB" id="A0A8J2T5D9"/>
<evidence type="ECO:0000256" key="7">
    <source>
        <dbReference type="ARBA" id="ARBA00023187"/>
    </source>
</evidence>
<keyword evidence="7" id="KW-0508">mRNA splicing</keyword>
<evidence type="ECO:0000313" key="11">
    <source>
        <dbReference type="EMBL" id="CDF87588.1"/>
    </source>
</evidence>
<evidence type="ECO:0000256" key="5">
    <source>
        <dbReference type="ARBA" id="ARBA00022771"/>
    </source>
</evidence>
<dbReference type="PANTHER" id="PTHR23205">
    <property type="entry name" value="SPLICING FACTOR 3A SUBUNIT 2"/>
    <property type="match status" value="1"/>
</dbReference>
<organism evidence="11 12">
    <name type="scientific">Zygosaccharomyces bailii (strain CLIB 213 / ATCC 58445 / CBS 680 / BCRC 21525 / NBRC 1098 / NCYC 1416 / NRRL Y-2227)</name>
    <dbReference type="NCBI Taxonomy" id="1333698"/>
    <lineage>
        <taxon>Eukaryota</taxon>
        <taxon>Fungi</taxon>
        <taxon>Dikarya</taxon>
        <taxon>Ascomycota</taxon>
        <taxon>Saccharomycotina</taxon>
        <taxon>Saccharomycetes</taxon>
        <taxon>Saccharomycetales</taxon>
        <taxon>Saccharomycetaceae</taxon>
        <taxon>Zygosaccharomyces</taxon>
    </lineage>
</organism>
<evidence type="ECO:0000256" key="2">
    <source>
        <dbReference type="ARBA" id="ARBA00022664"/>
    </source>
</evidence>
<evidence type="ECO:0000256" key="1">
    <source>
        <dbReference type="ARBA" id="ARBA00008995"/>
    </source>
</evidence>
<keyword evidence="5" id="KW-0863">Zinc-finger</keyword>
<dbReference type="GO" id="GO:0000245">
    <property type="term" value="P:spliceosomal complex assembly"/>
    <property type="evidence" value="ECO:0007669"/>
    <property type="project" value="TreeGrafter"/>
</dbReference>
<dbReference type="Pfam" id="PF16835">
    <property type="entry name" value="SF3A2"/>
    <property type="match status" value="1"/>
</dbReference>
<dbReference type="OrthoDB" id="10250970at2759"/>
<feature type="region of interest" description="Disordered" evidence="9">
    <location>
        <begin position="1"/>
        <end position="22"/>
    </location>
</feature>
<dbReference type="EMBL" id="HG316454">
    <property type="protein sequence ID" value="CDF87588.1"/>
    <property type="molecule type" value="Genomic_DNA"/>
</dbReference>
<dbReference type="GO" id="GO:0003676">
    <property type="term" value="F:nucleic acid binding"/>
    <property type="evidence" value="ECO:0007669"/>
    <property type="project" value="InterPro"/>
</dbReference>
<keyword evidence="2" id="KW-0507">mRNA processing</keyword>
<dbReference type="GO" id="GO:0008270">
    <property type="term" value="F:zinc ion binding"/>
    <property type="evidence" value="ECO:0007669"/>
    <property type="project" value="UniProtKB-KW"/>
</dbReference>
<evidence type="ECO:0000256" key="4">
    <source>
        <dbReference type="ARBA" id="ARBA00022728"/>
    </source>
</evidence>
<protein>
    <submittedName>
        <fullName evidence="11">BN860_09868g1_1</fullName>
    </submittedName>
</protein>
<dbReference type="InterPro" id="IPR031781">
    <property type="entry name" value="SF3A2_dom"/>
</dbReference>
<dbReference type="SUPFAM" id="SSF57667">
    <property type="entry name" value="beta-beta-alpha zinc fingers"/>
    <property type="match status" value="1"/>
</dbReference>
<dbReference type="SMART" id="SM00451">
    <property type="entry name" value="ZnF_U1"/>
    <property type="match status" value="1"/>
</dbReference>
<gene>
    <name evidence="11" type="ORF">BN860_09868g</name>
</gene>
<evidence type="ECO:0000259" key="10">
    <source>
        <dbReference type="SMART" id="SM00451"/>
    </source>
</evidence>
<dbReference type="Proteomes" id="UP000019375">
    <property type="component" value="Unassembled WGS sequence"/>
</dbReference>